<dbReference type="Proteomes" id="UP000005627">
    <property type="component" value="Chromosome 8"/>
</dbReference>
<organism evidence="1 2">
    <name type="scientific">Torulaspora delbrueckii</name>
    <name type="common">Yeast</name>
    <name type="synonym">Candida colliculosa</name>
    <dbReference type="NCBI Taxonomy" id="4950"/>
    <lineage>
        <taxon>Eukaryota</taxon>
        <taxon>Fungi</taxon>
        <taxon>Dikarya</taxon>
        <taxon>Ascomycota</taxon>
        <taxon>Saccharomycotina</taxon>
        <taxon>Saccharomycetes</taxon>
        <taxon>Saccharomycetales</taxon>
        <taxon>Saccharomycetaceae</taxon>
        <taxon>Torulaspora</taxon>
    </lineage>
</organism>
<sequence>MRDQGFTPTAIHLFLHPTTIMRRTLRCRRQENRIGKTVEAVEQAVGNQEFPRPQSNIIYYFLELRSPPIHRDNNAHEQEYRWASGWSSGLDEEHD</sequence>
<dbReference type="AlphaFoldDB" id="G8ZZA2"/>
<name>G8ZZA2_TORDE</name>
<dbReference type="KEGG" id="tdl:TDEL_0H00870"/>
<accession>G8ZZA2</accession>
<dbReference type="GeneID" id="11500952"/>
<protein>
    <submittedName>
        <fullName evidence="1">Uncharacterized protein</fullName>
    </submittedName>
</protein>
<dbReference type="EMBL" id="HE616749">
    <property type="protein sequence ID" value="CCE93946.1"/>
    <property type="molecule type" value="Genomic_DNA"/>
</dbReference>
<dbReference type="RefSeq" id="XP_003683157.1">
    <property type="nucleotide sequence ID" value="XM_003683109.1"/>
</dbReference>
<reference evidence="1 2" key="1">
    <citation type="journal article" date="2011" name="Proc. Natl. Acad. Sci. U.S.A.">
        <title>Evolutionary erosion of yeast sex chromosomes by mating-type switching accidents.</title>
        <authorList>
            <person name="Gordon J.L."/>
            <person name="Armisen D."/>
            <person name="Proux-Wera E."/>
            <person name="Oheigeartaigh S.S."/>
            <person name="Byrne K.P."/>
            <person name="Wolfe K.H."/>
        </authorList>
    </citation>
    <scope>NUCLEOTIDE SEQUENCE [LARGE SCALE GENOMIC DNA]</scope>
    <source>
        <strain evidence="2">ATCC 10662 / CBS 1146 / NBRC 0425 / NCYC 2629 / NRRL Y-866</strain>
    </source>
</reference>
<dbReference type="InParanoid" id="G8ZZA2"/>
<evidence type="ECO:0000313" key="2">
    <source>
        <dbReference type="Proteomes" id="UP000005627"/>
    </source>
</evidence>
<proteinExistence type="predicted"/>
<evidence type="ECO:0000313" key="1">
    <source>
        <dbReference type="EMBL" id="CCE93946.1"/>
    </source>
</evidence>
<dbReference type="HOGENOM" id="CLU_2374259_0_0_1"/>
<keyword evidence="2" id="KW-1185">Reference proteome</keyword>
<gene>
    <name evidence="1" type="primary">TDEL0H00870</name>
    <name evidence="1" type="ORF">TDEL_0H00870</name>
</gene>